<evidence type="ECO:0000313" key="1">
    <source>
        <dbReference type="EMBL" id="OAH46273.1"/>
    </source>
</evidence>
<accession>A0AAP7FJ53</accession>
<dbReference type="Proteomes" id="UP000077242">
    <property type="component" value="Unassembled WGS sequence"/>
</dbReference>
<name>A0AAP7FJ53_9PSED</name>
<sequence>MGSSISVYECKGAISLTLTGAAVFSRLMLYRHWEQYRQQLPHYDCYCHANHETKASSHQQCPVVGPIQEFTRRQQGRNTQQLIELCRVHEDAAD</sequence>
<organism evidence="1 2">
    <name type="scientific">Pseudomonas monteilii</name>
    <dbReference type="NCBI Taxonomy" id="76759"/>
    <lineage>
        <taxon>Bacteria</taxon>
        <taxon>Pseudomonadati</taxon>
        <taxon>Pseudomonadota</taxon>
        <taxon>Gammaproteobacteria</taxon>
        <taxon>Pseudomonadales</taxon>
        <taxon>Pseudomonadaceae</taxon>
        <taxon>Pseudomonas</taxon>
    </lineage>
</organism>
<dbReference type="EMBL" id="LSTU01000056">
    <property type="protein sequence ID" value="OAH46273.1"/>
    <property type="molecule type" value="Genomic_DNA"/>
</dbReference>
<gene>
    <name evidence="1" type="ORF">AYJ70_19355</name>
</gene>
<protein>
    <submittedName>
        <fullName evidence="1">Uncharacterized protein</fullName>
    </submittedName>
</protein>
<evidence type="ECO:0000313" key="2">
    <source>
        <dbReference type="Proteomes" id="UP000077242"/>
    </source>
</evidence>
<reference evidence="2" key="1">
    <citation type="submission" date="2016-02" db="EMBL/GenBank/DDBJ databases">
        <title>Dietzia cinnamea strain CD11_5 genome sequencing and assembly.</title>
        <authorList>
            <person name="Kaur G."/>
            <person name="Nair G.R."/>
            <person name="Mayilraj S."/>
        </authorList>
    </citation>
    <scope>NUCLEOTIDE SEQUENCE [LARGE SCALE GENOMIC DNA]</scope>
    <source>
        <strain evidence="2">CD10_2</strain>
    </source>
</reference>
<dbReference type="AlphaFoldDB" id="A0AAP7FJ53"/>
<proteinExistence type="predicted"/>
<comment type="caution">
    <text evidence="1">The sequence shown here is derived from an EMBL/GenBank/DDBJ whole genome shotgun (WGS) entry which is preliminary data.</text>
</comment>